<dbReference type="GeneID" id="26901387"/>
<dbReference type="VEuPathDB" id="TriTrypDB:LpyrH10_02_0660"/>
<comment type="caution">
    <text evidence="1">The sequence shown here is derived from an EMBL/GenBank/DDBJ whole genome shotgun (WGS) entry which is preliminary data.</text>
</comment>
<protein>
    <submittedName>
        <fullName evidence="1">Uncharacterized protein</fullName>
    </submittedName>
</protein>
<dbReference type="RefSeq" id="XP_015662996.1">
    <property type="nucleotide sequence ID" value="XM_015797476.1"/>
</dbReference>
<dbReference type="InterPro" id="IPR009069">
    <property type="entry name" value="Cys_alpha_HP_mot_SF"/>
</dbReference>
<dbReference type="EMBL" id="LGTL01000002">
    <property type="protein sequence ID" value="KPA84557.1"/>
    <property type="molecule type" value="Genomic_DNA"/>
</dbReference>
<evidence type="ECO:0000313" key="2">
    <source>
        <dbReference type="Proteomes" id="UP000037923"/>
    </source>
</evidence>
<sequence length="113" mass="13124">MSEEESYSDVCDNEANSWRVCLEANLGGKDIRRKCDAFKQVFDTCVAKWRQEVGHEVRVKGENEGEPPFQCAAMSCLIGECLRTHNWDFERCKPHTEFFKHCVKSFYGDDYIS</sequence>
<dbReference type="SUPFAM" id="SSF47072">
    <property type="entry name" value="Cysteine alpha-hairpin motif"/>
    <property type="match status" value="1"/>
</dbReference>
<reference evidence="1 2" key="1">
    <citation type="submission" date="2015-07" db="EMBL/GenBank/DDBJ databases">
        <title>High-quality genome of monoxenous trypanosomatid Leptomonas pyrrhocoris.</title>
        <authorList>
            <person name="Flegontov P."/>
            <person name="Butenko A."/>
            <person name="Firsov S."/>
            <person name="Vlcek C."/>
            <person name="Logacheva M.D."/>
            <person name="Field M."/>
            <person name="Filatov D."/>
            <person name="Flegontova O."/>
            <person name="Gerasimov E."/>
            <person name="Jackson A.P."/>
            <person name="Kelly S."/>
            <person name="Opperdoes F."/>
            <person name="O'Reilly A."/>
            <person name="Votypka J."/>
            <person name="Yurchenko V."/>
            <person name="Lukes J."/>
        </authorList>
    </citation>
    <scope>NUCLEOTIDE SEQUENCE [LARGE SCALE GENOMIC DNA]</scope>
    <source>
        <strain evidence="1">H10</strain>
    </source>
</reference>
<dbReference type="AlphaFoldDB" id="A0A0M9G839"/>
<proteinExistence type="predicted"/>
<gene>
    <name evidence="1" type="ORF">ABB37_01092</name>
</gene>
<organism evidence="1 2">
    <name type="scientific">Leptomonas pyrrhocoris</name>
    <name type="common">Firebug parasite</name>
    <dbReference type="NCBI Taxonomy" id="157538"/>
    <lineage>
        <taxon>Eukaryota</taxon>
        <taxon>Discoba</taxon>
        <taxon>Euglenozoa</taxon>
        <taxon>Kinetoplastea</taxon>
        <taxon>Metakinetoplastina</taxon>
        <taxon>Trypanosomatida</taxon>
        <taxon>Trypanosomatidae</taxon>
        <taxon>Leishmaniinae</taxon>
        <taxon>Leptomonas</taxon>
    </lineage>
</organism>
<dbReference type="OrthoDB" id="268421at2759"/>
<dbReference type="Proteomes" id="UP000037923">
    <property type="component" value="Unassembled WGS sequence"/>
</dbReference>
<keyword evidence="2" id="KW-1185">Reference proteome</keyword>
<accession>A0A0M9G839</accession>
<name>A0A0M9G839_LEPPY</name>
<dbReference type="OMA" id="FERCKPH"/>
<evidence type="ECO:0000313" key="1">
    <source>
        <dbReference type="EMBL" id="KPA84557.1"/>
    </source>
</evidence>